<name>A0A814T507_ADIRI</name>
<keyword evidence="2" id="KW-0812">Transmembrane</keyword>
<keyword evidence="2" id="KW-0472">Membrane</keyword>
<dbReference type="EMBL" id="CAJNOJ010000122">
    <property type="protein sequence ID" value="CAF1156776.1"/>
    <property type="molecule type" value="Genomic_DNA"/>
</dbReference>
<dbReference type="InterPro" id="IPR015449">
    <property type="entry name" value="K_chnl_Ca-activ_SK"/>
</dbReference>
<dbReference type="AlphaFoldDB" id="A0A814T507"/>
<comment type="caution">
    <text evidence="3">The sequence shown here is derived from an EMBL/GenBank/DDBJ whole genome shotgun (WGS) entry which is preliminary data.</text>
</comment>
<keyword evidence="2" id="KW-1133">Transmembrane helix</keyword>
<feature type="compositionally biased region" description="Polar residues" evidence="1">
    <location>
        <begin position="308"/>
        <end position="317"/>
    </location>
</feature>
<gene>
    <name evidence="3" type="ORF">EDS130_LOCUS22916</name>
</gene>
<dbReference type="GO" id="GO:0016020">
    <property type="term" value="C:membrane"/>
    <property type="evidence" value="ECO:0007669"/>
    <property type="project" value="InterPro"/>
</dbReference>
<dbReference type="Pfam" id="PF03530">
    <property type="entry name" value="SK_channel"/>
    <property type="match status" value="1"/>
</dbReference>
<dbReference type="GO" id="GO:0016286">
    <property type="term" value="F:small conductance calcium-activated potassium channel activity"/>
    <property type="evidence" value="ECO:0007669"/>
    <property type="project" value="InterPro"/>
</dbReference>
<evidence type="ECO:0000313" key="4">
    <source>
        <dbReference type="Proteomes" id="UP000663852"/>
    </source>
</evidence>
<proteinExistence type="predicted"/>
<accession>A0A814T507</accession>
<dbReference type="PANTHER" id="PTHR10153">
    <property type="entry name" value="SMALL CONDUCTANCE CALCIUM-ACTIVATED POTASSIUM CHANNEL"/>
    <property type="match status" value="1"/>
</dbReference>
<reference evidence="3" key="1">
    <citation type="submission" date="2021-02" db="EMBL/GenBank/DDBJ databases">
        <authorList>
            <person name="Nowell W R."/>
        </authorList>
    </citation>
    <scope>NUCLEOTIDE SEQUENCE</scope>
</reference>
<evidence type="ECO:0000256" key="1">
    <source>
        <dbReference type="SAM" id="MobiDB-lite"/>
    </source>
</evidence>
<dbReference type="OrthoDB" id="73653at2759"/>
<protein>
    <submittedName>
        <fullName evidence="3">Uncharacterized protein</fullName>
    </submittedName>
</protein>
<evidence type="ECO:0000313" key="3">
    <source>
        <dbReference type="EMBL" id="CAF1156776.1"/>
    </source>
</evidence>
<evidence type="ECO:0000256" key="2">
    <source>
        <dbReference type="SAM" id="Phobius"/>
    </source>
</evidence>
<organism evidence="3 4">
    <name type="scientific">Adineta ricciae</name>
    <name type="common">Rotifer</name>
    <dbReference type="NCBI Taxonomy" id="249248"/>
    <lineage>
        <taxon>Eukaryota</taxon>
        <taxon>Metazoa</taxon>
        <taxon>Spiralia</taxon>
        <taxon>Gnathifera</taxon>
        <taxon>Rotifera</taxon>
        <taxon>Eurotatoria</taxon>
        <taxon>Bdelloidea</taxon>
        <taxon>Adinetida</taxon>
        <taxon>Adinetidae</taxon>
        <taxon>Adineta</taxon>
    </lineage>
</organism>
<dbReference type="Proteomes" id="UP000663852">
    <property type="component" value="Unassembled WGS sequence"/>
</dbReference>
<sequence length="317" mass="36798">MIIENEVTFNRFDHKDTTFSLLIKSTITFTTIVLVGLVFYYHRIDLSLYCVDNSIDDWRIALTRTKILSIIFEAFVSTTTTTTTQMTTSTINTNDEPQAFVPIDVMLSLPMFCRLYLIARFIMLHSHQGWSRLKIFPPFRSDRFLSHVQPVKFRQKMVLLVKTEPEPTIPAPEMIITNGKHEFLLLFKPAEVDFEYKLNVSTLEKLEYLSYRVKLNFGECKWADALVDIAEIEILSKLNDRLRMIKAEVTVQTNLQQTRETISKAIAIGVEKKKKNKYDQLLKFIDETNIIDHSEKEENMPPLKRTRISSTTTNGSI</sequence>
<feature type="region of interest" description="Disordered" evidence="1">
    <location>
        <begin position="295"/>
        <end position="317"/>
    </location>
</feature>
<feature type="transmembrane region" description="Helical" evidence="2">
    <location>
        <begin position="21"/>
        <end position="41"/>
    </location>
</feature>